<feature type="compositionally biased region" description="Basic and acidic residues" evidence="1">
    <location>
        <begin position="646"/>
        <end position="655"/>
    </location>
</feature>
<sequence>MKQNTRLSSAVFQLTPTRTRCDLIIIANDKKEKIASGLLNPFLAHLKTAQDQVAKGGYSILLEPDKSSNAAWFTKATLERFVRFVSTPEILERVYTIETEILQIEEAITIQSSSDIGENIVENHGRKSLGGYEGGKSLPNANEEKAIVLYMPGETLPEDNGSCSQEGNSRVQLLKVLETRKTVLQKEQEMAFARAVAAGFDIDYMAHLVCFAEGFGAMRLMQACSRFIGLWKGKHEAGQWLNIEASEAFAARSDFTAVNASGIILSDTLNKHDELNHELVSENNGKSSSTNNADNPVPNGQQEYFQGQFPHLVFPPWPMHSPPGAHPVFPAYPLPGMPYYPSYTGDGPFFPPHHYPMEHSSSNFSPHLGQNRQFINVRDSNTGSETRVVDRTRSLDGMASDAEVSHSRRPNKKTGGSNKKQSGKVIIRNMNYITSKENISDSETNSNSQPDTDSENENSDGNDVIHQSKKCFNNDEVAILGKDTDDRHWLAFQDCLLRRSDEGACADNEGMLTVERDVKKKRHNGSASHKLRGSGDEMIFSSAGNEFRGNSDQTDIQFAENNGKKILSRTRNEEFVIESNCNQANFRNLLDPLAVNCFESATNKKDRDFSHRMTDETLVVPFRSMSLDQVGGTDAIDVDSEIPAKDRKLRSEGNRNKVNYEPNDLSLMPERETNKRSTGYDIDLEYEMQVRAQASDKNRRSKVASESTHKQRAGGPVRKAKPSKMSPIEDARARAERLRSYKADLQKLKKEKEEAEAKRLESLKMERQKRIAARVGSNSVKPSTLSPQIKQLPTKLSPTTNRGSKFSDSEPGSSSPLQRSKIRISVGSSESLKKASRGSKLGEGSHMAGNRLSRSLSLLSETKRVNNGVTPHSKASISRIRRLSESKIITKSPVTITKTRSAEPVLKRKLSEGPERNKLSAIIHIDQSKAATLPELKIKTSKSHVSIGENRAEAKDKQKVNGIRPSVFPGNTELNVNNCNTSHQIDSDDNPIVEKTVLVLEVEKPGMRSQQHINCDKGGKSNVISESALIHAPLSPMDGIDKPITCGQKISNNNEVRTVYLEKDPPDSANTSENPYRAPHARVSSFEDPCIHKTEYKKAPLGSTELLSRTAETVKTRVPDVKALIMDKNQVNPEKVSVKENQTSSKGFRRLLRFGKKNQTSSSVDQIMDSECTSGDGIEHDDSGLRVASTSEGDVNYSNLNY</sequence>
<evidence type="ECO:0000313" key="3">
    <source>
        <dbReference type="Proteomes" id="UP000653305"/>
    </source>
</evidence>
<reference evidence="2" key="1">
    <citation type="submission" date="2020-07" db="EMBL/GenBank/DDBJ databases">
        <title>Ethylene signaling mediates host invasion by parasitic plants.</title>
        <authorList>
            <person name="Yoshida S."/>
        </authorList>
    </citation>
    <scope>NUCLEOTIDE SEQUENCE</scope>
    <source>
        <strain evidence="2">Okayama</strain>
    </source>
</reference>
<proteinExistence type="predicted"/>
<feature type="compositionally biased region" description="Polar residues" evidence="1">
    <location>
        <begin position="281"/>
        <end position="302"/>
    </location>
</feature>
<dbReference type="PANTHER" id="PTHR31008">
    <property type="entry name" value="COP1-INTERACTING PROTEIN-RELATED"/>
    <property type="match status" value="1"/>
</dbReference>
<protein>
    <recommendedName>
        <fullName evidence="4">COP1-interacting protein 7</fullName>
    </recommendedName>
</protein>
<feature type="region of interest" description="Disordered" evidence="1">
    <location>
        <begin position="772"/>
        <end position="849"/>
    </location>
</feature>
<feature type="region of interest" description="Disordered" evidence="1">
    <location>
        <begin position="280"/>
        <end position="302"/>
    </location>
</feature>
<evidence type="ECO:0008006" key="4">
    <source>
        <dbReference type="Google" id="ProtNLM"/>
    </source>
</evidence>
<feature type="compositionally biased region" description="Polar residues" evidence="1">
    <location>
        <begin position="431"/>
        <end position="451"/>
    </location>
</feature>
<evidence type="ECO:0000313" key="2">
    <source>
        <dbReference type="EMBL" id="GFP85841.1"/>
    </source>
</evidence>
<feature type="compositionally biased region" description="Polar residues" evidence="1">
    <location>
        <begin position="375"/>
        <end position="385"/>
    </location>
</feature>
<name>A0A830BUT0_9LAMI</name>
<feature type="region of interest" description="Disordered" evidence="1">
    <location>
        <begin position="646"/>
        <end position="680"/>
    </location>
</feature>
<organism evidence="2 3">
    <name type="scientific">Phtheirospermum japonicum</name>
    <dbReference type="NCBI Taxonomy" id="374723"/>
    <lineage>
        <taxon>Eukaryota</taxon>
        <taxon>Viridiplantae</taxon>
        <taxon>Streptophyta</taxon>
        <taxon>Embryophyta</taxon>
        <taxon>Tracheophyta</taxon>
        <taxon>Spermatophyta</taxon>
        <taxon>Magnoliopsida</taxon>
        <taxon>eudicotyledons</taxon>
        <taxon>Gunneridae</taxon>
        <taxon>Pentapetalae</taxon>
        <taxon>asterids</taxon>
        <taxon>lamiids</taxon>
        <taxon>Lamiales</taxon>
        <taxon>Orobanchaceae</taxon>
        <taxon>Orobanchaceae incertae sedis</taxon>
        <taxon>Phtheirospermum</taxon>
    </lineage>
</organism>
<comment type="caution">
    <text evidence="2">The sequence shown here is derived from an EMBL/GenBank/DDBJ whole genome shotgun (WGS) entry which is preliminary data.</text>
</comment>
<feature type="region of interest" description="Disordered" evidence="1">
    <location>
        <begin position="1157"/>
        <end position="1184"/>
    </location>
</feature>
<dbReference type="AlphaFoldDB" id="A0A830BUT0"/>
<feature type="region of interest" description="Disordered" evidence="1">
    <location>
        <begin position="375"/>
        <end position="466"/>
    </location>
</feature>
<feature type="compositionally biased region" description="Polar residues" evidence="1">
    <location>
        <begin position="776"/>
        <end position="818"/>
    </location>
</feature>
<evidence type="ECO:0000256" key="1">
    <source>
        <dbReference type="SAM" id="MobiDB-lite"/>
    </source>
</evidence>
<dbReference type="PANTHER" id="PTHR31008:SF2">
    <property type="entry name" value="COP1-INTERACTING PROTEIN-LIKE PROTEIN"/>
    <property type="match status" value="1"/>
</dbReference>
<gene>
    <name evidence="2" type="ORF">PHJA_000727900</name>
</gene>
<dbReference type="OrthoDB" id="1928292at2759"/>
<feature type="region of interest" description="Disordered" evidence="1">
    <location>
        <begin position="692"/>
        <end position="735"/>
    </location>
</feature>
<dbReference type="EMBL" id="BMAC01000114">
    <property type="protein sequence ID" value="GFP85841.1"/>
    <property type="molecule type" value="Genomic_DNA"/>
</dbReference>
<keyword evidence="3" id="KW-1185">Reference proteome</keyword>
<dbReference type="Proteomes" id="UP000653305">
    <property type="component" value="Unassembled WGS sequence"/>
</dbReference>
<accession>A0A830BUT0</accession>